<dbReference type="PANTHER" id="PTHR23288:SF9">
    <property type="entry name" value="RNA POLYMERASE II ELONGATION FACTOR ELL"/>
    <property type="match status" value="1"/>
</dbReference>
<dbReference type="OMA" id="DECVPEP"/>
<feature type="compositionally biased region" description="Basic residues" evidence="7">
    <location>
        <begin position="422"/>
        <end position="434"/>
    </location>
</feature>
<dbReference type="GO" id="GO:0035363">
    <property type="term" value="C:histone locus body"/>
    <property type="evidence" value="ECO:0007669"/>
    <property type="project" value="Ensembl"/>
</dbReference>
<dbReference type="InterPro" id="IPR042065">
    <property type="entry name" value="E3_ELL-like"/>
</dbReference>
<dbReference type="EMBL" id="AAKN02046889">
    <property type="status" value="NOT_ANNOTATED_CDS"/>
    <property type="molecule type" value="Genomic_DNA"/>
</dbReference>
<evidence type="ECO:0000256" key="5">
    <source>
        <dbReference type="ARBA" id="ARBA00023242"/>
    </source>
</evidence>
<dbReference type="Gene3D" id="1.10.10.2670">
    <property type="entry name" value="E3 ubiquitin-protein ligase"/>
    <property type="match status" value="1"/>
</dbReference>
<dbReference type="AlphaFoldDB" id="H0VV34"/>
<name>H0VV34_CAVPO</name>
<dbReference type="GO" id="GO:0016607">
    <property type="term" value="C:nuclear speck"/>
    <property type="evidence" value="ECO:0007669"/>
    <property type="project" value="Ensembl"/>
</dbReference>
<evidence type="ECO:0000256" key="6">
    <source>
        <dbReference type="PROSITE-ProRule" id="PRU01324"/>
    </source>
</evidence>
<evidence type="ECO:0000313" key="9">
    <source>
        <dbReference type="Ensembl" id="ENSCPOP00000014559.2"/>
    </source>
</evidence>
<proteinExistence type="inferred from homology"/>
<keyword evidence="3" id="KW-0805">Transcription regulation</keyword>
<dbReference type="InParanoid" id="H0VV34"/>
<keyword evidence="10" id="KW-1185">Reference proteome</keyword>
<keyword evidence="5" id="KW-0539">Nucleus</keyword>
<dbReference type="GO" id="GO:0000791">
    <property type="term" value="C:euchromatin"/>
    <property type="evidence" value="ECO:0007669"/>
    <property type="project" value="Ensembl"/>
</dbReference>
<evidence type="ECO:0000256" key="3">
    <source>
        <dbReference type="ARBA" id="ARBA00023015"/>
    </source>
</evidence>
<dbReference type="GO" id="GO:0000987">
    <property type="term" value="F:cis-regulatory region sequence-specific DNA binding"/>
    <property type="evidence" value="ECO:0007669"/>
    <property type="project" value="TreeGrafter"/>
</dbReference>
<dbReference type="GO" id="GO:0042795">
    <property type="term" value="P:snRNA transcription by RNA polymerase II"/>
    <property type="evidence" value="ECO:0007669"/>
    <property type="project" value="Ensembl"/>
</dbReference>
<dbReference type="VEuPathDB" id="HostDB:ENSCPOG00000022431"/>
<dbReference type="eggNOG" id="KOG4796">
    <property type="taxonomic scope" value="Eukaryota"/>
</dbReference>
<dbReference type="GO" id="GO:0045945">
    <property type="term" value="P:positive regulation of transcription by RNA polymerase III"/>
    <property type="evidence" value="ECO:0007669"/>
    <property type="project" value="Ensembl"/>
</dbReference>
<organism evidence="9 10">
    <name type="scientific">Cavia porcellus</name>
    <name type="common">Guinea pig</name>
    <dbReference type="NCBI Taxonomy" id="10141"/>
    <lineage>
        <taxon>Eukaryota</taxon>
        <taxon>Metazoa</taxon>
        <taxon>Chordata</taxon>
        <taxon>Craniata</taxon>
        <taxon>Vertebrata</taxon>
        <taxon>Euteleostomi</taxon>
        <taxon>Mammalia</taxon>
        <taxon>Eutheria</taxon>
        <taxon>Euarchontoglires</taxon>
        <taxon>Glires</taxon>
        <taxon>Rodentia</taxon>
        <taxon>Hystricomorpha</taxon>
        <taxon>Caviidae</taxon>
        <taxon>Cavia</taxon>
    </lineage>
</organism>
<dbReference type="Pfam" id="PF07303">
    <property type="entry name" value="Occludin_ELL"/>
    <property type="match status" value="1"/>
</dbReference>
<comment type="subcellular location">
    <subcellularLocation>
        <location evidence="1">Nucleus</location>
    </subcellularLocation>
</comment>
<evidence type="ECO:0000259" key="8">
    <source>
        <dbReference type="PROSITE" id="PS51980"/>
    </source>
</evidence>
<dbReference type="InterPro" id="IPR031176">
    <property type="entry name" value="ELL/occludin"/>
</dbReference>
<dbReference type="GO" id="GO:0015030">
    <property type="term" value="C:Cajal body"/>
    <property type="evidence" value="ECO:0007669"/>
    <property type="project" value="Ensembl"/>
</dbReference>
<comment type="similarity">
    <text evidence="2 6">Belongs to the ELL/occludin family.</text>
</comment>
<evidence type="ECO:0000256" key="4">
    <source>
        <dbReference type="ARBA" id="ARBA00023163"/>
    </source>
</evidence>
<keyword evidence="4" id="KW-0804">Transcription</keyword>
<dbReference type="GO" id="GO:0008023">
    <property type="term" value="C:transcription elongation factor complex"/>
    <property type="evidence" value="ECO:0007669"/>
    <property type="project" value="Ensembl"/>
</dbReference>
<evidence type="ECO:0000256" key="1">
    <source>
        <dbReference type="ARBA" id="ARBA00004123"/>
    </source>
</evidence>
<evidence type="ECO:0000256" key="2">
    <source>
        <dbReference type="ARBA" id="ARBA00009171"/>
    </source>
</evidence>
<dbReference type="Pfam" id="PF10390">
    <property type="entry name" value="ELL"/>
    <property type="match status" value="1"/>
</dbReference>
<dbReference type="Gene3D" id="6.10.140.340">
    <property type="match status" value="1"/>
</dbReference>
<dbReference type="FunCoup" id="H0VV34">
    <property type="interactions" value="3360"/>
</dbReference>
<evidence type="ECO:0000313" key="10">
    <source>
        <dbReference type="Proteomes" id="UP000005447"/>
    </source>
</evidence>
<dbReference type="GeneTree" id="ENSGT00940000155914"/>
<dbReference type="Bgee" id="ENSCPOG00000022431">
    <property type="expression patterns" value="Expressed in testis and 13 other cell types or tissues"/>
</dbReference>
<sequence>MAALKEARSYGLSCGRVSDGSKVSVFHVKLTDSALKAFESYRASQDSVSLRPTIRFQGSQGHICVPQPDCPKELRTFAFYLSNIGRDSPQGSFDCIQQYVSSRGDVHLDCLGSIQDKVTVCATDDSYQKARESMAQAEEETRSRGAIVIKPGGRYLGKKVQFRKPAPGAVDPVPSRKRATPINLASAIRKSSSGGPGPSTVAQRPFRDRVLHLLALRPYRKAELLLRLQRDGLAQADKDALDGLLQQMANVSAKDGTCTLRDCMYKDVQRDWPGYSEGDQQLLKRLCPWDFGSLWLGQPVLPPVACAELGRPASPTQVCSTQIPVPLQKRPQPSDFIDPLIHKKPRVSHFAQRVPLPNAPLPPRLEPPHAHDPLAGGSSNPGHSGEDYTHGEPASAPTEPHSLPAPTNCARPDEPHGGPVHSKPRKKSKKHRDKDRRAEDRPHAPLPQPELDAHEEPPSAPGLNGACGTSVPTSTSETPDYLLKYVAISSSEQRQRYKNDFNSEYSEYRDLHARIEQITRRFTQLDAQLRQLAQGSEEYETTRGQILQEYRKIKKTNTNYSREKQRCEYLHSKLAHIKRLIAEYDQSQLQARP</sequence>
<dbReference type="STRING" id="10141.ENSCPOP00000014559"/>
<dbReference type="SUPFAM" id="SSF46785">
    <property type="entry name" value="Winged helix' DNA-binding domain"/>
    <property type="match status" value="1"/>
</dbReference>
<dbReference type="GO" id="GO:0019902">
    <property type="term" value="F:phosphatase binding"/>
    <property type="evidence" value="ECO:0007669"/>
    <property type="project" value="Ensembl"/>
</dbReference>
<protein>
    <submittedName>
        <fullName evidence="9">Elongation factor for RNA polymerase II</fullName>
    </submittedName>
</protein>
<feature type="region of interest" description="Disordered" evidence="7">
    <location>
        <begin position="354"/>
        <end position="476"/>
    </location>
</feature>
<dbReference type="InterPro" id="IPR019464">
    <property type="entry name" value="ELL_N"/>
</dbReference>
<dbReference type="GO" id="GO:0001701">
    <property type="term" value="P:in utero embryonic development"/>
    <property type="evidence" value="ECO:0007669"/>
    <property type="project" value="Ensembl"/>
</dbReference>
<reference evidence="10" key="1">
    <citation type="journal article" date="2011" name="Nature">
        <title>A high-resolution map of human evolutionary constraint using 29 mammals.</title>
        <authorList>
            <person name="Lindblad-Toh K."/>
            <person name="Garber M."/>
            <person name="Zuk O."/>
            <person name="Lin M.F."/>
            <person name="Parker B.J."/>
            <person name="Washietl S."/>
            <person name="Kheradpour P."/>
            <person name="Ernst J."/>
            <person name="Jordan G."/>
            <person name="Mauceli E."/>
            <person name="Ward L.D."/>
            <person name="Lowe C.B."/>
            <person name="Holloway A.K."/>
            <person name="Clamp M."/>
            <person name="Gnerre S."/>
            <person name="Alfoldi J."/>
            <person name="Beal K."/>
            <person name="Chang J."/>
            <person name="Clawson H."/>
            <person name="Cuff J."/>
            <person name="Di Palma F."/>
            <person name="Fitzgerald S."/>
            <person name="Flicek P."/>
            <person name="Guttman M."/>
            <person name="Hubisz M.J."/>
            <person name="Jaffe D.B."/>
            <person name="Jungreis I."/>
            <person name="Kent W.J."/>
            <person name="Kostka D."/>
            <person name="Lara M."/>
            <person name="Martins A.L."/>
            <person name="Massingham T."/>
            <person name="Moltke I."/>
            <person name="Raney B.J."/>
            <person name="Rasmussen M.D."/>
            <person name="Robinson J."/>
            <person name="Stark A."/>
            <person name="Vilella A.J."/>
            <person name="Wen J."/>
            <person name="Xie X."/>
            <person name="Zody M.C."/>
            <person name="Baldwin J."/>
            <person name="Bloom T."/>
            <person name="Chin C.W."/>
            <person name="Heiman D."/>
            <person name="Nicol R."/>
            <person name="Nusbaum C."/>
            <person name="Young S."/>
            <person name="Wilkinson J."/>
            <person name="Worley K.C."/>
            <person name="Kovar C.L."/>
            <person name="Muzny D.M."/>
            <person name="Gibbs R.A."/>
            <person name="Cree A."/>
            <person name="Dihn H.H."/>
            <person name="Fowler G."/>
            <person name="Jhangiani S."/>
            <person name="Joshi V."/>
            <person name="Lee S."/>
            <person name="Lewis L.R."/>
            <person name="Nazareth L.V."/>
            <person name="Okwuonu G."/>
            <person name="Santibanez J."/>
            <person name="Warren W.C."/>
            <person name="Mardis E.R."/>
            <person name="Weinstock G.M."/>
            <person name="Wilson R.K."/>
            <person name="Delehaunty K."/>
            <person name="Dooling D."/>
            <person name="Fronik C."/>
            <person name="Fulton L."/>
            <person name="Fulton B."/>
            <person name="Graves T."/>
            <person name="Minx P."/>
            <person name="Sodergren E."/>
            <person name="Birney E."/>
            <person name="Margulies E.H."/>
            <person name="Herrero J."/>
            <person name="Green E.D."/>
            <person name="Haussler D."/>
            <person name="Siepel A."/>
            <person name="Goldman N."/>
            <person name="Pollard K.S."/>
            <person name="Pedersen J.S."/>
            <person name="Lander E.S."/>
            <person name="Kellis M."/>
        </authorList>
    </citation>
    <scope>NUCLEOTIDE SEQUENCE [LARGE SCALE GENOMIC DNA]</scope>
    <source>
        <strain evidence="10">2N</strain>
    </source>
</reference>
<dbReference type="SUPFAM" id="SSF144292">
    <property type="entry name" value="occludin/ELL-like"/>
    <property type="match status" value="1"/>
</dbReference>
<reference evidence="9" key="2">
    <citation type="submission" date="2025-08" db="UniProtKB">
        <authorList>
            <consortium name="Ensembl"/>
        </authorList>
    </citation>
    <scope>IDENTIFICATION</scope>
    <source>
        <strain evidence="9">2N</strain>
    </source>
</reference>
<evidence type="ECO:0000256" key="7">
    <source>
        <dbReference type="SAM" id="MobiDB-lite"/>
    </source>
</evidence>
<feature type="domain" description="OCEL" evidence="8">
    <location>
        <begin position="479"/>
        <end position="589"/>
    </location>
</feature>
<dbReference type="GO" id="GO:0032968">
    <property type="term" value="P:positive regulation of transcription elongation by RNA polymerase II"/>
    <property type="evidence" value="ECO:0007669"/>
    <property type="project" value="Ensembl"/>
</dbReference>
<dbReference type="Proteomes" id="UP000005447">
    <property type="component" value="Unassembled WGS sequence"/>
</dbReference>
<reference evidence="9" key="3">
    <citation type="submission" date="2025-09" db="UniProtKB">
        <authorList>
            <consortium name="Ensembl"/>
        </authorList>
    </citation>
    <scope>IDENTIFICATION</scope>
    <source>
        <strain evidence="9">2N</strain>
    </source>
</reference>
<gene>
    <name evidence="9" type="primary">ELL</name>
</gene>
<dbReference type="PANTHER" id="PTHR23288">
    <property type="entry name" value="OCCLUDIN AND RNA POLYMERASE II ELONGATION FACTOR ELL"/>
    <property type="match status" value="1"/>
</dbReference>
<dbReference type="GO" id="GO:0005829">
    <property type="term" value="C:cytosol"/>
    <property type="evidence" value="ECO:0007669"/>
    <property type="project" value="Ensembl"/>
</dbReference>
<dbReference type="GO" id="GO:0006368">
    <property type="term" value="P:transcription elongation by RNA polymerase II"/>
    <property type="evidence" value="ECO:0007669"/>
    <property type="project" value="InterPro"/>
</dbReference>
<dbReference type="InterPro" id="IPR036390">
    <property type="entry name" value="WH_DNA-bd_sf"/>
</dbReference>
<dbReference type="Ensembl" id="ENSCPOT00000022816.2">
    <property type="protein sequence ID" value="ENSCPOP00000014559.2"/>
    <property type="gene ID" value="ENSCPOG00000022431.2"/>
</dbReference>
<dbReference type="PROSITE" id="PS51980">
    <property type="entry name" value="OCEL"/>
    <property type="match status" value="1"/>
</dbReference>
<dbReference type="InterPro" id="IPR010844">
    <property type="entry name" value="Occludin_ELL"/>
</dbReference>
<dbReference type="HOGENOM" id="CLU_021268_0_0_1"/>
<dbReference type="GO" id="GO:0042796">
    <property type="term" value="P:snRNA transcription by RNA polymerase III"/>
    <property type="evidence" value="ECO:0007669"/>
    <property type="project" value="Ensembl"/>
</dbReference>
<accession>H0VV34</accession>